<dbReference type="AlphaFoldDB" id="A0A0D3G931"/>
<dbReference type="EnsemblPlants" id="OBART05G20620.1">
    <property type="protein sequence ID" value="OBART05G20620.1"/>
    <property type="gene ID" value="OBART05G20620"/>
</dbReference>
<dbReference type="PaxDb" id="65489-OBART05G20620.1"/>
<name>A0A0D3G931_9ORYZ</name>
<feature type="compositionally biased region" description="Basic and acidic residues" evidence="1">
    <location>
        <begin position="24"/>
        <end position="37"/>
    </location>
</feature>
<organism evidence="2">
    <name type="scientific">Oryza barthii</name>
    <dbReference type="NCBI Taxonomy" id="65489"/>
    <lineage>
        <taxon>Eukaryota</taxon>
        <taxon>Viridiplantae</taxon>
        <taxon>Streptophyta</taxon>
        <taxon>Embryophyta</taxon>
        <taxon>Tracheophyta</taxon>
        <taxon>Spermatophyta</taxon>
        <taxon>Magnoliopsida</taxon>
        <taxon>Liliopsida</taxon>
        <taxon>Poales</taxon>
        <taxon>Poaceae</taxon>
        <taxon>BOP clade</taxon>
        <taxon>Oryzoideae</taxon>
        <taxon>Oryzeae</taxon>
        <taxon>Oryzinae</taxon>
        <taxon>Oryza</taxon>
    </lineage>
</organism>
<dbReference type="HOGENOM" id="CLU_2376158_0_0_1"/>
<reference evidence="2" key="2">
    <citation type="submission" date="2015-03" db="UniProtKB">
        <authorList>
            <consortium name="EnsemblPlants"/>
        </authorList>
    </citation>
    <scope>IDENTIFICATION</scope>
</reference>
<feature type="compositionally biased region" description="Basic and acidic residues" evidence="1">
    <location>
        <begin position="70"/>
        <end position="80"/>
    </location>
</feature>
<feature type="region of interest" description="Disordered" evidence="1">
    <location>
        <begin position="1"/>
        <end position="95"/>
    </location>
</feature>
<proteinExistence type="predicted"/>
<accession>A0A0D3G931</accession>
<dbReference type="Gramene" id="OBART05G20620.1">
    <property type="protein sequence ID" value="OBART05G20620.1"/>
    <property type="gene ID" value="OBART05G20620"/>
</dbReference>
<sequence length="95" mass="10318">MGVFKMPERSDKIYSGRGASPRPSCREDGGQVDDGREKHRRVDAHRQCDRDAPVSPPSSGPHDQGSRGNRRGDGDGDGATRRPACVRFKGAATRD</sequence>
<evidence type="ECO:0000256" key="1">
    <source>
        <dbReference type="SAM" id="MobiDB-lite"/>
    </source>
</evidence>
<feature type="compositionally biased region" description="Basic and acidic residues" evidence="1">
    <location>
        <begin position="1"/>
        <end position="14"/>
    </location>
</feature>
<evidence type="ECO:0000313" key="3">
    <source>
        <dbReference type="Proteomes" id="UP000026960"/>
    </source>
</evidence>
<reference evidence="2" key="1">
    <citation type="journal article" date="2009" name="Rice">
        <title>De Novo Next Generation Sequencing of Plant Genomes.</title>
        <authorList>
            <person name="Rounsley S."/>
            <person name="Marri P.R."/>
            <person name="Yu Y."/>
            <person name="He R."/>
            <person name="Sisneros N."/>
            <person name="Goicoechea J.L."/>
            <person name="Lee S.J."/>
            <person name="Angelova A."/>
            <person name="Kudrna D."/>
            <person name="Luo M."/>
            <person name="Affourtit J."/>
            <person name="Desany B."/>
            <person name="Knight J."/>
            <person name="Niazi F."/>
            <person name="Egholm M."/>
            <person name="Wing R.A."/>
        </authorList>
    </citation>
    <scope>NUCLEOTIDE SEQUENCE [LARGE SCALE GENOMIC DNA]</scope>
    <source>
        <strain evidence="2">cv. IRGC 105608</strain>
    </source>
</reference>
<evidence type="ECO:0000313" key="2">
    <source>
        <dbReference type="EnsemblPlants" id="OBART05G20620.1"/>
    </source>
</evidence>
<keyword evidence="3" id="KW-1185">Reference proteome</keyword>
<dbReference type="Proteomes" id="UP000026960">
    <property type="component" value="Chromosome 5"/>
</dbReference>
<protein>
    <submittedName>
        <fullName evidence="2">Uncharacterized protein</fullName>
    </submittedName>
</protein>